<proteinExistence type="predicted"/>
<feature type="domain" description="Creatinase N-terminal" evidence="2">
    <location>
        <begin position="10"/>
        <end position="137"/>
    </location>
</feature>
<dbReference type="InterPro" id="IPR000994">
    <property type="entry name" value="Pept_M24"/>
</dbReference>
<keyword evidence="3" id="KW-0645">Protease</keyword>
<feature type="domain" description="Peptidase M24" evidence="1">
    <location>
        <begin position="145"/>
        <end position="347"/>
    </location>
</feature>
<dbReference type="InterPro" id="IPR036005">
    <property type="entry name" value="Creatinase/aminopeptidase-like"/>
</dbReference>
<dbReference type="Gene3D" id="3.40.350.10">
    <property type="entry name" value="Creatinase/prolidase N-terminal domain"/>
    <property type="match status" value="1"/>
</dbReference>
<dbReference type="SUPFAM" id="SSF55920">
    <property type="entry name" value="Creatinase/aminopeptidase"/>
    <property type="match status" value="1"/>
</dbReference>
<gene>
    <name evidence="3" type="ORF">DSOL_4907</name>
</gene>
<dbReference type="Pfam" id="PF00557">
    <property type="entry name" value="Peptidase_M24"/>
    <property type="match status" value="1"/>
</dbReference>
<dbReference type="GO" id="GO:0004177">
    <property type="term" value="F:aminopeptidase activity"/>
    <property type="evidence" value="ECO:0007669"/>
    <property type="project" value="UniProtKB-KW"/>
</dbReference>
<dbReference type="Gene3D" id="3.90.230.10">
    <property type="entry name" value="Creatinase/methionine aminopeptidase superfamily"/>
    <property type="match status" value="1"/>
</dbReference>
<keyword evidence="3" id="KW-0031">Aminopeptidase</keyword>
<evidence type="ECO:0000259" key="2">
    <source>
        <dbReference type="Pfam" id="PF01321"/>
    </source>
</evidence>
<evidence type="ECO:0000313" key="3">
    <source>
        <dbReference type="EMBL" id="OLN26625.1"/>
    </source>
</evidence>
<organism evidence="3 4">
    <name type="scientific">Desulfosporosinus metallidurans</name>
    <dbReference type="NCBI Taxonomy" id="1888891"/>
    <lineage>
        <taxon>Bacteria</taxon>
        <taxon>Bacillati</taxon>
        <taxon>Bacillota</taxon>
        <taxon>Clostridia</taxon>
        <taxon>Eubacteriales</taxon>
        <taxon>Desulfitobacteriaceae</taxon>
        <taxon>Desulfosporosinus</taxon>
    </lineage>
</organism>
<dbReference type="RefSeq" id="WP_083642980.1">
    <property type="nucleotide sequence ID" value="NZ_MLBF01000073.1"/>
</dbReference>
<dbReference type="SUPFAM" id="SSF53092">
    <property type="entry name" value="Creatinase/prolidase N-terminal domain"/>
    <property type="match status" value="1"/>
</dbReference>
<dbReference type="AlphaFoldDB" id="A0A1Q8QH26"/>
<dbReference type="InterPro" id="IPR000587">
    <property type="entry name" value="Creatinase_N"/>
</dbReference>
<dbReference type="InterPro" id="IPR029149">
    <property type="entry name" value="Creatin/AminoP/Spt16_N"/>
</dbReference>
<comment type="caution">
    <text evidence="3">The sequence shown here is derived from an EMBL/GenBank/DDBJ whole genome shotgun (WGS) entry which is preliminary data.</text>
</comment>
<dbReference type="EMBL" id="MLBF01000073">
    <property type="protein sequence ID" value="OLN26625.1"/>
    <property type="molecule type" value="Genomic_DNA"/>
</dbReference>
<sequence length="362" mass="40709">MDLKKRVLDIANMLQSNAIDAVILFDAANIRYFTELRMTEGVQSILVITADAEITYIVPVLDYKRAILNCWINNIVIFPEDNPNYLMPLTQILQEKIIQKVGIEEDVLTYHKINFLKEVFHGELISVDNILTNLRAVKTEEEIPLIRKAAEIADQAMFESLKIVQEGVREADVSALARYIMEKNGAERTSFPPFLMSGKNAWLPQRFSSDKEISKSELILFDMGAIYKGYCSDLTRTFSLGNLSDHQREIFYLAYYAQQEAIKALKPGKQAWEIDKVARDIISAAGYGSNFPHLTGHGLGMSIHEKPIIDVGSNTILMPNMVVTIEPGIYVEGVGAARVEDMVLITETGCEVLTKTDRNLIN</sequence>
<dbReference type="Pfam" id="PF01321">
    <property type="entry name" value="Creatinase_N"/>
    <property type="match status" value="1"/>
</dbReference>
<dbReference type="OrthoDB" id="9806388at2"/>
<dbReference type="Proteomes" id="UP000186102">
    <property type="component" value="Unassembled WGS sequence"/>
</dbReference>
<accession>A0A1Q8QH26</accession>
<dbReference type="PANTHER" id="PTHR46112:SF2">
    <property type="entry name" value="XAA-PRO AMINOPEPTIDASE P-RELATED"/>
    <property type="match status" value="1"/>
</dbReference>
<name>A0A1Q8QH26_9FIRM</name>
<keyword evidence="3" id="KW-0378">Hydrolase</keyword>
<evidence type="ECO:0000313" key="4">
    <source>
        <dbReference type="Proteomes" id="UP000186102"/>
    </source>
</evidence>
<dbReference type="PANTHER" id="PTHR46112">
    <property type="entry name" value="AMINOPEPTIDASE"/>
    <property type="match status" value="1"/>
</dbReference>
<keyword evidence="4" id="KW-1185">Reference proteome</keyword>
<dbReference type="InterPro" id="IPR050659">
    <property type="entry name" value="Peptidase_M24B"/>
</dbReference>
<dbReference type="CDD" id="cd01092">
    <property type="entry name" value="APP-like"/>
    <property type="match status" value="1"/>
</dbReference>
<reference evidence="3 4" key="1">
    <citation type="submission" date="2016-09" db="EMBL/GenBank/DDBJ databases">
        <title>Complete genome of Desulfosporosinus sp. OL.</title>
        <authorList>
            <person name="Mardanov A."/>
            <person name="Beletsky A."/>
            <person name="Panova A."/>
            <person name="Karnachuk O."/>
            <person name="Ravin N."/>
        </authorList>
    </citation>
    <scope>NUCLEOTIDE SEQUENCE [LARGE SCALE GENOMIC DNA]</scope>
    <source>
        <strain evidence="3 4">OL</strain>
    </source>
</reference>
<protein>
    <submittedName>
        <fullName evidence="3">Aminopeptidase YpdF (MP-, MA-, MS-, AP-, NP-specific)</fullName>
    </submittedName>
</protein>
<dbReference type="STRING" id="1888891.DSOL_4907"/>
<evidence type="ECO:0000259" key="1">
    <source>
        <dbReference type="Pfam" id="PF00557"/>
    </source>
</evidence>